<comment type="caution">
    <text evidence="1">The sequence shown here is derived from an EMBL/GenBank/DDBJ whole genome shotgun (WGS) entry which is preliminary data.</text>
</comment>
<organism evidence="1 2">
    <name type="scientific">Camellia sinensis</name>
    <name type="common">Tea plant</name>
    <name type="synonym">Thea sinensis</name>
    <dbReference type="NCBI Taxonomy" id="4442"/>
    <lineage>
        <taxon>Eukaryota</taxon>
        <taxon>Viridiplantae</taxon>
        <taxon>Streptophyta</taxon>
        <taxon>Embryophyta</taxon>
        <taxon>Tracheophyta</taxon>
        <taxon>Spermatophyta</taxon>
        <taxon>Magnoliopsida</taxon>
        <taxon>eudicotyledons</taxon>
        <taxon>Gunneridae</taxon>
        <taxon>Pentapetalae</taxon>
        <taxon>asterids</taxon>
        <taxon>Ericales</taxon>
        <taxon>Theaceae</taxon>
        <taxon>Camellia</taxon>
    </lineage>
</organism>
<proteinExistence type="predicted"/>
<sequence>MRPGTWGFAPSKVSGLTSSRQQKLLGPWTIEHKSCLGRLSLLRASLTQDTYISKKSFCSSIENLYLGFNILSLQSSWFYLDKNHCLWKTFRYGVDMTFLVVALVECWLHGHVDIWYCWTEKAFDDDGNLKQPKQLSINKVGHALHEIDPVFKKFSCSEKLSSLLLSLDYKRPVIIQSMYIFKNFFYQFFTISNS</sequence>
<keyword evidence="2" id="KW-1185">Reference proteome</keyword>
<gene>
    <name evidence="1" type="ORF">HYC85_023484</name>
</gene>
<reference evidence="1 2" key="2">
    <citation type="submission" date="2020-07" db="EMBL/GenBank/DDBJ databases">
        <title>Genome assembly of wild tea tree DASZ reveals pedigree and selection history of tea varieties.</title>
        <authorList>
            <person name="Zhang W."/>
        </authorList>
    </citation>
    <scope>NUCLEOTIDE SEQUENCE [LARGE SCALE GENOMIC DNA]</scope>
    <source>
        <strain evidence="2">cv. G240</strain>
        <tissue evidence="1">Leaf</tissue>
    </source>
</reference>
<dbReference type="SUPFAM" id="SSF51197">
    <property type="entry name" value="Clavaminate synthase-like"/>
    <property type="match status" value="1"/>
</dbReference>
<dbReference type="Proteomes" id="UP000593564">
    <property type="component" value="Unassembled WGS sequence"/>
</dbReference>
<evidence type="ECO:0000313" key="2">
    <source>
        <dbReference type="Proteomes" id="UP000593564"/>
    </source>
</evidence>
<name>A0A7J7GFZ3_CAMSI</name>
<dbReference type="AlphaFoldDB" id="A0A7J7GFZ3"/>
<protein>
    <submittedName>
        <fullName evidence="1">Uncharacterized protein</fullName>
    </submittedName>
</protein>
<dbReference type="Gene3D" id="2.60.120.620">
    <property type="entry name" value="q2cbj1_9rhob like domain"/>
    <property type="match status" value="1"/>
</dbReference>
<accession>A0A7J7GFZ3</accession>
<evidence type="ECO:0000313" key="1">
    <source>
        <dbReference type="EMBL" id="KAF5939225.1"/>
    </source>
</evidence>
<reference evidence="2" key="1">
    <citation type="journal article" date="2020" name="Nat. Commun.">
        <title>Genome assembly of wild tea tree DASZ reveals pedigree and selection history of tea varieties.</title>
        <authorList>
            <person name="Zhang W."/>
            <person name="Zhang Y."/>
            <person name="Qiu H."/>
            <person name="Guo Y."/>
            <person name="Wan H."/>
            <person name="Zhang X."/>
            <person name="Scossa F."/>
            <person name="Alseekh S."/>
            <person name="Zhang Q."/>
            <person name="Wang P."/>
            <person name="Xu L."/>
            <person name="Schmidt M.H."/>
            <person name="Jia X."/>
            <person name="Li D."/>
            <person name="Zhu A."/>
            <person name="Guo F."/>
            <person name="Chen W."/>
            <person name="Ni D."/>
            <person name="Usadel B."/>
            <person name="Fernie A.R."/>
            <person name="Wen W."/>
        </authorList>
    </citation>
    <scope>NUCLEOTIDE SEQUENCE [LARGE SCALE GENOMIC DNA]</scope>
    <source>
        <strain evidence="2">cv. G240</strain>
    </source>
</reference>
<dbReference type="EMBL" id="JACBKZ010000011">
    <property type="protein sequence ID" value="KAF5939225.1"/>
    <property type="molecule type" value="Genomic_DNA"/>
</dbReference>